<evidence type="ECO:0008006" key="4">
    <source>
        <dbReference type="Google" id="ProtNLM"/>
    </source>
</evidence>
<protein>
    <recommendedName>
        <fullName evidence="4">Ribosomal protein/NADH dehydrogenase domain-containing protein</fullName>
    </recommendedName>
</protein>
<keyword evidence="3" id="KW-1185">Reference proteome</keyword>
<organism evidence="2 3">
    <name type="scientific">Elaphomyces granulatus</name>
    <dbReference type="NCBI Taxonomy" id="519963"/>
    <lineage>
        <taxon>Eukaryota</taxon>
        <taxon>Fungi</taxon>
        <taxon>Dikarya</taxon>
        <taxon>Ascomycota</taxon>
        <taxon>Pezizomycotina</taxon>
        <taxon>Eurotiomycetes</taxon>
        <taxon>Eurotiomycetidae</taxon>
        <taxon>Eurotiales</taxon>
        <taxon>Elaphomycetaceae</taxon>
        <taxon>Elaphomyces</taxon>
    </lineage>
</organism>
<comment type="caution">
    <text evidence="2">The sequence shown here is derived from an EMBL/GenBank/DDBJ whole genome shotgun (WGS) entry which is preliminary data.</text>
</comment>
<feature type="region of interest" description="Disordered" evidence="1">
    <location>
        <begin position="108"/>
        <end position="128"/>
    </location>
</feature>
<dbReference type="AlphaFoldDB" id="A0A232LW86"/>
<evidence type="ECO:0000313" key="3">
    <source>
        <dbReference type="Proteomes" id="UP000243515"/>
    </source>
</evidence>
<evidence type="ECO:0000256" key="1">
    <source>
        <dbReference type="SAM" id="MobiDB-lite"/>
    </source>
</evidence>
<accession>A0A232LW86</accession>
<gene>
    <name evidence="2" type="ORF">Egran_03860</name>
</gene>
<name>A0A232LW86_9EURO</name>
<reference evidence="2 3" key="1">
    <citation type="journal article" date="2015" name="Environ. Microbiol.">
        <title>Metagenome sequence of Elaphomyces granulatus from sporocarp tissue reveals Ascomycota ectomycorrhizal fingerprints of genome expansion and a Proteobacteria-rich microbiome.</title>
        <authorList>
            <person name="Quandt C.A."/>
            <person name="Kohler A."/>
            <person name="Hesse C.N."/>
            <person name="Sharpton T.J."/>
            <person name="Martin F."/>
            <person name="Spatafora J.W."/>
        </authorList>
    </citation>
    <scope>NUCLEOTIDE SEQUENCE [LARGE SCALE GENOMIC DNA]</scope>
    <source>
        <strain evidence="2 3">OSC145934</strain>
    </source>
</reference>
<dbReference type="OrthoDB" id="1696305at2759"/>
<proteinExistence type="predicted"/>
<evidence type="ECO:0000313" key="2">
    <source>
        <dbReference type="EMBL" id="OXV08376.1"/>
    </source>
</evidence>
<sequence length="128" mass="14348">MTVKQTDEQDGPAALTVYFAEKIGARAAEAHAADIQDKYAPAGLSTERSIVIDAKGLDYTEIWKRVKNATGAEDLPATPEELAEIEKYNKMDERSKVDRTRVAAIRQAKKDQERMLREARGEVEKLKQ</sequence>
<dbReference type="EMBL" id="NPHW01004146">
    <property type="protein sequence ID" value="OXV08376.1"/>
    <property type="molecule type" value="Genomic_DNA"/>
</dbReference>
<dbReference type="Proteomes" id="UP000243515">
    <property type="component" value="Unassembled WGS sequence"/>
</dbReference>